<feature type="non-terminal residue" evidence="3">
    <location>
        <position position="220"/>
    </location>
</feature>
<protein>
    <submittedName>
        <fullName evidence="3">Uncharacterized protein</fullName>
    </submittedName>
</protein>
<dbReference type="Proteomes" id="UP000241462">
    <property type="component" value="Unassembled WGS sequence"/>
</dbReference>
<gene>
    <name evidence="3" type="ORF">BD289DRAFT_132436</name>
</gene>
<dbReference type="EMBL" id="KZ678623">
    <property type="protein sequence ID" value="PSR78052.1"/>
    <property type="molecule type" value="Genomic_DNA"/>
</dbReference>
<keyword evidence="2" id="KW-0472">Membrane</keyword>
<feature type="transmembrane region" description="Helical" evidence="2">
    <location>
        <begin position="20"/>
        <end position="47"/>
    </location>
</feature>
<feature type="region of interest" description="Disordered" evidence="1">
    <location>
        <begin position="66"/>
        <end position="100"/>
    </location>
</feature>
<organism evidence="3 4">
    <name type="scientific">Coniella lustricola</name>
    <dbReference type="NCBI Taxonomy" id="2025994"/>
    <lineage>
        <taxon>Eukaryota</taxon>
        <taxon>Fungi</taxon>
        <taxon>Dikarya</taxon>
        <taxon>Ascomycota</taxon>
        <taxon>Pezizomycotina</taxon>
        <taxon>Sordariomycetes</taxon>
        <taxon>Sordariomycetidae</taxon>
        <taxon>Diaporthales</taxon>
        <taxon>Schizoparmaceae</taxon>
        <taxon>Coniella</taxon>
    </lineage>
</organism>
<keyword evidence="2" id="KW-0812">Transmembrane</keyword>
<evidence type="ECO:0000313" key="3">
    <source>
        <dbReference type="EMBL" id="PSR78052.1"/>
    </source>
</evidence>
<proteinExistence type="predicted"/>
<name>A0A2T2ZVX3_9PEZI</name>
<accession>A0A2T2ZVX3</accession>
<evidence type="ECO:0000256" key="1">
    <source>
        <dbReference type="SAM" id="MobiDB-lite"/>
    </source>
</evidence>
<evidence type="ECO:0000313" key="4">
    <source>
        <dbReference type="Proteomes" id="UP000241462"/>
    </source>
</evidence>
<reference evidence="3 4" key="1">
    <citation type="journal article" date="2018" name="Mycol. Prog.">
        <title>Coniella lustricola, a new species from submerged detritus.</title>
        <authorList>
            <person name="Raudabaugh D.B."/>
            <person name="Iturriaga T."/>
            <person name="Carver A."/>
            <person name="Mondo S."/>
            <person name="Pangilinan J."/>
            <person name="Lipzen A."/>
            <person name="He G."/>
            <person name="Amirebrahimi M."/>
            <person name="Grigoriev I.V."/>
            <person name="Miller A.N."/>
        </authorList>
    </citation>
    <scope>NUCLEOTIDE SEQUENCE [LARGE SCALE GENOMIC DNA]</scope>
    <source>
        <strain evidence="3 4">B22-T-1</strain>
    </source>
</reference>
<keyword evidence="2" id="KW-1133">Transmembrane helix</keyword>
<sequence length="220" mass="23817">MYKKATKMPDDTPSALGGSLVWPSTLPHCLSLLVLAVVCGTSCYLWASRRLSASCTLDVVQQQQQHHHHHHKTELLKPTTMGSQFDSSSSSSSSSITQPHPHPPFRVLVLGGAYGGLSAALSLLDLTEGRAARTGSGPAPDHEGGIPVDVTIVDERDGFCKWLSVILSSGHLVIWSSGHLVIWSSGHLVIWSSGHLVILLYLHRNHTHTHTHKQQGKQGE</sequence>
<dbReference type="STRING" id="2025994.A0A2T2ZVX3"/>
<dbReference type="InParanoid" id="A0A2T2ZVX3"/>
<keyword evidence="4" id="KW-1185">Reference proteome</keyword>
<dbReference type="AlphaFoldDB" id="A0A2T2ZVX3"/>
<feature type="transmembrane region" description="Helical" evidence="2">
    <location>
        <begin position="180"/>
        <end position="202"/>
    </location>
</feature>
<dbReference type="OrthoDB" id="10070963at2759"/>
<evidence type="ECO:0000256" key="2">
    <source>
        <dbReference type="SAM" id="Phobius"/>
    </source>
</evidence>